<dbReference type="Proteomes" id="UP000053989">
    <property type="component" value="Unassembled WGS sequence"/>
</dbReference>
<protein>
    <recommendedName>
        <fullName evidence="1">N-acetyltransferase domain-containing protein</fullName>
    </recommendedName>
</protein>
<dbReference type="Gene3D" id="3.40.630.30">
    <property type="match status" value="1"/>
</dbReference>
<dbReference type="InterPro" id="IPR016181">
    <property type="entry name" value="Acyl_CoA_acyltransferase"/>
</dbReference>
<dbReference type="HOGENOM" id="CLU_078023_0_0_1"/>
<evidence type="ECO:0000313" key="2">
    <source>
        <dbReference type="EMBL" id="KIM69670.1"/>
    </source>
</evidence>
<keyword evidence="3" id="KW-1185">Reference proteome</keyword>
<reference evidence="2 3" key="1">
    <citation type="submission" date="2014-04" db="EMBL/GenBank/DDBJ databases">
        <authorList>
            <consortium name="DOE Joint Genome Institute"/>
            <person name="Kuo A."/>
            <person name="Kohler A."/>
            <person name="Nagy L.G."/>
            <person name="Floudas D."/>
            <person name="Copeland A."/>
            <person name="Barry K.W."/>
            <person name="Cichocki N."/>
            <person name="Veneault-Fourrey C."/>
            <person name="LaButti K."/>
            <person name="Lindquist E.A."/>
            <person name="Lipzen A."/>
            <person name="Lundell T."/>
            <person name="Morin E."/>
            <person name="Murat C."/>
            <person name="Sun H."/>
            <person name="Tunlid A."/>
            <person name="Henrissat B."/>
            <person name="Grigoriev I.V."/>
            <person name="Hibbett D.S."/>
            <person name="Martin F."/>
            <person name="Nordberg H.P."/>
            <person name="Cantor M.N."/>
            <person name="Hua S.X."/>
        </authorList>
    </citation>
    <scope>NUCLEOTIDE SEQUENCE [LARGE SCALE GENOMIC DNA]</scope>
    <source>
        <strain evidence="2 3">Foug A</strain>
    </source>
</reference>
<dbReference type="PROSITE" id="PS51186">
    <property type="entry name" value="GNAT"/>
    <property type="match status" value="1"/>
</dbReference>
<proteinExistence type="predicted"/>
<dbReference type="PANTHER" id="PTHR43441">
    <property type="entry name" value="RIBOSOMAL-PROTEIN-SERINE ACETYLTRANSFERASE"/>
    <property type="match status" value="1"/>
</dbReference>
<name>A0A0C3EAD1_9AGAM</name>
<reference evidence="3" key="2">
    <citation type="submission" date="2015-01" db="EMBL/GenBank/DDBJ databases">
        <title>Evolutionary Origins and Diversification of the Mycorrhizal Mutualists.</title>
        <authorList>
            <consortium name="DOE Joint Genome Institute"/>
            <consortium name="Mycorrhizal Genomics Consortium"/>
            <person name="Kohler A."/>
            <person name="Kuo A."/>
            <person name="Nagy L.G."/>
            <person name="Floudas D."/>
            <person name="Copeland A."/>
            <person name="Barry K.W."/>
            <person name="Cichocki N."/>
            <person name="Veneault-Fourrey C."/>
            <person name="LaButti K."/>
            <person name="Lindquist E.A."/>
            <person name="Lipzen A."/>
            <person name="Lundell T."/>
            <person name="Morin E."/>
            <person name="Murat C."/>
            <person name="Riley R."/>
            <person name="Ohm R."/>
            <person name="Sun H."/>
            <person name="Tunlid A."/>
            <person name="Henrissat B."/>
            <person name="Grigoriev I.V."/>
            <person name="Hibbett D.S."/>
            <person name="Martin F."/>
        </authorList>
    </citation>
    <scope>NUCLEOTIDE SEQUENCE [LARGE SCALE GENOMIC DNA]</scope>
    <source>
        <strain evidence="3">Foug A</strain>
    </source>
</reference>
<dbReference type="AlphaFoldDB" id="A0A0C3EAD1"/>
<dbReference type="InterPro" id="IPR000182">
    <property type="entry name" value="GNAT_dom"/>
</dbReference>
<organism evidence="2 3">
    <name type="scientific">Scleroderma citrinum Foug A</name>
    <dbReference type="NCBI Taxonomy" id="1036808"/>
    <lineage>
        <taxon>Eukaryota</taxon>
        <taxon>Fungi</taxon>
        <taxon>Dikarya</taxon>
        <taxon>Basidiomycota</taxon>
        <taxon>Agaricomycotina</taxon>
        <taxon>Agaricomycetes</taxon>
        <taxon>Agaricomycetidae</taxon>
        <taxon>Boletales</taxon>
        <taxon>Sclerodermatineae</taxon>
        <taxon>Sclerodermataceae</taxon>
        <taxon>Scleroderma</taxon>
    </lineage>
</organism>
<evidence type="ECO:0000259" key="1">
    <source>
        <dbReference type="PROSITE" id="PS51186"/>
    </source>
</evidence>
<dbReference type="Pfam" id="PF00583">
    <property type="entry name" value="Acetyltransf_1"/>
    <property type="match status" value="1"/>
</dbReference>
<evidence type="ECO:0000313" key="3">
    <source>
        <dbReference type="Proteomes" id="UP000053989"/>
    </source>
</evidence>
<dbReference type="GO" id="GO:1990189">
    <property type="term" value="F:protein N-terminal-serine acetyltransferase activity"/>
    <property type="evidence" value="ECO:0007669"/>
    <property type="project" value="TreeGrafter"/>
</dbReference>
<dbReference type="InParanoid" id="A0A0C3EAD1"/>
<dbReference type="SUPFAM" id="SSF55729">
    <property type="entry name" value="Acyl-CoA N-acyltransferases (Nat)"/>
    <property type="match status" value="1"/>
</dbReference>
<dbReference type="EMBL" id="KN822006">
    <property type="protein sequence ID" value="KIM69670.1"/>
    <property type="molecule type" value="Genomic_DNA"/>
</dbReference>
<dbReference type="CDD" id="cd04301">
    <property type="entry name" value="NAT_SF"/>
    <property type="match status" value="1"/>
</dbReference>
<dbReference type="PANTHER" id="PTHR43441:SF5">
    <property type="entry name" value="FAMILY ACETYLTRANSFERASE, PUTATIVE-RELATED"/>
    <property type="match status" value="1"/>
</dbReference>
<dbReference type="STRING" id="1036808.A0A0C3EAD1"/>
<dbReference type="OrthoDB" id="41238at2759"/>
<sequence length="256" mass="28674">MAFVNRYKPADPLRDHELYGREPYDVNFVFPVSSTLSSDKVRLVPFVPRIHAAPYLDGVRDYESMYEHMPVALEHPRDFLCSVKLFRRGAGNILFAIIDLTRPDPDHAEWGGSIAGMIGLLGTDETHLVTEFDPVVVLPAFRRTHVGSHAVGVLLRYTLDVAPAGLGLRKVKWVASPHNIASNNLARRMGFKLEGVSRWNYTLPRVEGYPKVGKEGRVGDAGNGLLGRDSNEYAICWDDWENGGRDIVEKAFARMK</sequence>
<gene>
    <name evidence="2" type="ORF">SCLCIDRAFT_6719</name>
</gene>
<dbReference type="GO" id="GO:0008999">
    <property type="term" value="F:protein-N-terminal-alanine acetyltransferase activity"/>
    <property type="evidence" value="ECO:0007669"/>
    <property type="project" value="TreeGrafter"/>
</dbReference>
<dbReference type="InterPro" id="IPR051908">
    <property type="entry name" value="Ribosomal_N-acetyltransferase"/>
</dbReference>
<feature type="domain" description="N-acetyltransferase" evidence="1">
    <location>
        <begin position="69"/>
        <end position="212"/>
    </location>
</feature>
<accession>A0A0C3EAD1</accession>